<evidence type="ECO:0000256" key="2">
    <source>
        <dbReference type="SAM" id="MobiDB-lite"/>
    </source>
</evidence>
<dbReference type="SMART" id="SM00695">
    <property type="entry name" value="DUSP"/>
    <property type="match status" value="1"/>
</dbReference>
<organism evidence="4 5">
    <name type="scientific">Tropilaelaps mercedesae</name>
    <dbReference type="NCBI Taxonomy" id="418985"/>
    <lineage>
        <taxon>Eukaryota</taxon>
        <taxon>Metazoa</taxon>
        <taxon>Ecdysozoa</taxon>
        <taxon>Arthropoda</taxon>
        <taxon>Chelicerata</taxon>
        <taxon>Arachnida</taxon>
        <taxon>Acari</taxon>
        <taxon>Parasitiformes</taxon>
        <taxon>Mesostigmata</taxon>
        <taxon>Gamasina</taxon>
        <taxon>Dermanyssoidea</taxon>
        <taxon>Laelapidae</taxon>
        <taxon>Tropilaelaps</taxon>
    </lineage>
</organism>
<dbReference type="AlphaFoldDB" id="A0A1V9XEB6"/>
<dbReference type="Gene3D" id="3.30.2230.10">
    <property type="entry name" value="DUSP-like"/>
    <property type="match status" value="1"/>
</dbReference>
<feature type="compositionally biased region" description="Polar residues" evidence="2">
    <location>
        <begin position="235"/>
        <end position="251"/>
    </location>
</feature>
<keyword evidence="5" id="KW-1185">Reference proteome</keyword>
<gene>
    <name evidence="4" type="ORF">BIW11_10844</name>
</gene>
<feature type="compositionally biased region" description="Low complexity" evidence="2">
    <location>
        <begin position="270"/>
        <end position="293"/>
    </location>
</feature>
<dbReference type="Pfam" id="PF06337">
    <property type="entry name" value="DUSP"/>
    <property type="match status" value="1"/>
</dbReference>
<evidence type="ECO:0000259" key="3">
    <source>
        <dbReference type="PROSITE" id="PS51283"/>
    </source>
</evidence>
<dbReference type="SUPFAM" id="SSF143791">
    <property type="entry name" value="DUSP-like"/>
    <property type="match status" value="1"/>
</dbReference>
<proteinExistence type="predicted"/>
<dbReference type="OrthoDB" id="265776at2759"/>
<dbReference type="InterPro" id="IPR006615">
    <property type="entry name" value="Pept_C19_DUSP"/>
</dbReference>
<reference evidence="4 5" key="1">
    <citation type="journal article" date="2017" name="Gigascience">
        <title>Draft genome of the honey bee ectoparasitic mite, Tropilaelaps mercedesae, is shaped by the parasitic life history.</title>
        <authorList>
            <person name="Dong X."/>
            <person name="Armstrong S.D."/>
            <person name="Xia D."/>
            <person name="Makepeace B.L."/>
            <person name="Darby A.C."/>
            <person name="Kadowaki T."/>
        </authorList>
    </citation>
    <scope>NUCLEOTIDE SEQUENCE [LARGE SCALE GENOMIC DNA]</scope>
    <source>
        <strain evidence="4">Wuxi-XJTLU</strain>
    </source>
</reference>
<keyword evidence="1" id="KW-0645">Protease</keyword>
<comment type="caution">
    <text evidence="4">The sequence shown here is derived from an EMBL/GenBank/DDBJ whole genome shotgun (WGS) entry which is preliminary data.</text>
</comment>
<dbReference type="Pfam" id="PF14836">
    <property type="entry name" value="Ubiquitin_3"/>
    <property type="match status" value="1"/>
</dbReference>
<feature type="compositionally biased region" description="Polar residues" evidence="2">
    <location>
        <begin position="258"/>
        <end position="269"/>
    </location>
</feature>
<dbReference type="STRING" id="418985.A0A1V9XEB6"/>
<name>A0A1V9XEB6_9ACAR</name>
<dbReference type="InterPro" id="IPR028135">
    <property type="entry name" value="Ub_USP-typ"/>
</dbReference>
<dbReference type="InterPro" id="IPR035927">
    <property type="entry name" value="DUSP-like_sf"/>
</dbReference>
<feature type="domain" description="DUSP" evidence="3">
    <location>
        <begin position="24"/>
        <end position="136"/>
    </location>
</feature>
<sequence>MTVPKVEDKDHQPGQAAAVETGVDTLEHQRDLVAKLQKKPMVQGDRWYLLEHKWFKQWKKYVGYDTWEMSTVGAPTANPGPIDNSSLLKEGNDPEDLREHLIEELDYALMPEEAWDKLVEWYGFVPNQAPIARTVVDYGMFLKNLRVEIYKMELKICLHPNIDDLKTTRFSRVATLEEVDRVARSVFSVPEDANTRLWHRFSTNTLEMITDKSKTIQDESLYSAQVVLLEVQNSNGSWPRSSPASGNSPSPQLGALTCANTVATSSTQHGNAGSSGSNNSGAGASSTTPGSSY</sequence>
<dbReference type="Proteomes" id="UP000192247">
    <property type="component" value="Unassembled WGS sequence"/>
</dbReference>
<dbReference type="Gene3D" id="3.10.20.90">
    <property type="entry name" value="Phosphatidylinositol 3-kinase Catalytic Subunit, Chain A, domain 1"/>
    <property type="match status" value="1"/>
</dbReference>
<dbReference type="FunFam" id="3.30.2230.10:FF:000003">
    <property type="entry name" value="ubiquitin carboxyl-terminal hydrolase 15 isoform X1"/>
    <property type="match status" value="1"/>
</dbReference>
<feature type="region of interest" description="Disordered" evidence="2">
    <location>
        <begin position="235"/>
        <end position="293"/>
    </location>
</feature>
<evidence type="ECO:0000313" key="4">
    <source>
        <dbReference type="EMBL" id="OQR71698.1"/>
    </source>
</evidence>
<keyword evidence="4" id="KW-0378">Hydrolase</keyword>
<protein>
    <submittedName>
        <fullName evidence="4">Ubiquitin carboxyl-terminal hydrolase 4-like</fullName>
    </submittedName>
</protein>
<dbReference type="GO" id="GO:0006508">
    <property type="term" value="P:proteolysis"/>
    <property type="evidence" value="ECO:0007669"/>
    <property type="project" value="UniProtKB-KW"/>
</dbReference>
<dbReference type="EMBL" id="MNPL01013786">
    <property type="protein sequence ID" value="OQR71698.1"/>
    <property type="molecule type" value="Genomic_DNA"/>
</dbReference>
<evidence type="ECO:0000313" key="5">
    <source>
        <dbReference type="Proteomes" id="UP000192247"/>
    </source>
</evidence>
<evidence type="ECO:0000256" key="1">
    <source>
        <dbReference type="ARBA" id="ARBA00022670"/>
    </source>
</evidence>
<dbReference type="InParanoid" id="A0A1V9XEB6"/>
<feature type="non-terminal residue" evidence="4">
    <location>
        <position position="293"/>
    </location>
</feature>
<accession>A0A1V9XEB6</accession>
<dbReference type="GO" id="GO:0004843">
    <property type="term" value="F:cysteine-type deubiquitinase activity"/>
    <property type="evidence" value="ECO:0007669"/>
    <property type="project" value="InterPro"/>
</dbReference>
<dbReference type="PROSITE" id="PS51283">
    <property type="entry name" value="DUSP"/>
    <property type="match status" value="1"/>
</dbReference>